<feature type="region of interest" description="Disordered" evidence="1">
    <location>
        <begin position="90"/>
        <end position="142"/>
    </location>
</feature>
<dbReference type="Proteomes" id="UP000770015">
    <property type="component" value="Unassembled WGS sequence"/>
</dbReference>
<dbReference type="EMBL" id="JAGSXJ010000019">
    <property type="protein sequence ID" value="KAH6681105.1"/>
    <property type="molecule type" value="Genomic_DNA"/>
</dbReference>
<dbReference type="AlphaFoldDB" id="A0A9P8V8B3"/>
<feature type="region of interest" description="Disordered" evidence="1">
    <location>
        <begin position="801"/>
        <end position="840"/>
    </location>
</feature>
<evidence type="ECO:0000259" key="2">
    <source>
        <dbReference type="Pfam" id="PF06985"/>
    </source>
</evidence>
<name>A0A9P8V8B3_9PEZI</name>
<dbReference type="InterPro" id="IPR003903">
    <property type="entry name" value="UIM_dom"/>
</dbReference>
<dbReference type="Pfam" id="PF06985">
    <property type="entry name" value="HET"/>
    <property type="match status" value="1"/>
</dbReference>
<proteinExistence type="predicted"/>
<feature type="region of interest" description="Disordered" evidence="1">
    <location>
        <begin position="1"/>
        <end position="31"/>
    </location>
</feature>
<dbReference type="InterPro" id="IPR010730">
    <property type="entry name" value="HET"/>
</dbReference>
<dbReference type="PROSITE" id="PS50330">
    <property type="entry name" value="UIM"/>
    <property type="match status" value="1"/>
</dbReference>
<feature type="domain" description="Heterokaryon incompatibility" evidence="2">
    <location>
        <begin position="188"/>
        <end position="351"/>
    </location>
</feature>
<protein>
    <recommendedName>
        <fullName evidence="2">Heterokaryon incompatibility domain-containing protein</fullName>
    </recommendedName>
</protein>
<dbReference type="PANTHER" id="PTHR33112:SF16">
    <property type="entry name" value="HETEROKARYON INCOMPATIBILITY DOMAIN-CONTAINING PROTEIN"/>
    <property type="match status" value="1"/>
</dbReference>
<dbReference type="PANTHER" id="PTHR33112">
    <property type="entry name" value="DOMAIN PROTEIN, PUTATIVE-RELATED"/>
    <property type="match status" value="1"/>
</dbReference>
<organism evidence="3 4">
    <name type="scientific">Plectosphaerella plurivora</name>
    <dbReference type="NCBI Taxonomy" id="936078"/>
    <lineage>
        <taxon>Eukaryota</taxon>
        <taxon>Fungi</taxon>
        <taxon>Dikarya</taxon>
        <taxon>Ascomycota</taxon>
        <taxon>Pezizomycotina</taxon>
        <taxon>Sordariomycetes</taxon>
        <taxon>Hypocreomycetidae</taxon>
        <taxon>Glomerellales</taxon>
        <taxon>Plectosphaerellaceae</taxon>
        <taxon>Plectosphaerella</taxon>
    </lineage>
</organism>
<reference evidence="3" key="1">
    <citation type="journal article" date="2021" name="Nat. Commun.">
        <title>Genetic determinants of endophytism in the Arabidopsis root mycobiome.</title>
        <authorList>
            <person name="Mesny F."/>
            <person name="Miyauchi S."/>
            <person name="Thiergart T."/>
            <person name="Pickel B."/>
            <person name="Atanasova L."/>
            <person name="Karlsson M."/>
            <person name="Huettel B."/>
            <person name="Barry K.W."/>
            <person name="Haridas S."/>
            <person name="Chen C."/>
            <person name="Bauer D."/>
            <person name="Andreopoulos W."/>
            <person name="Pangilinan J."/>
            <person name="LaButti K."/>
            <person name="Riley R."/>
            <person name="Lipzen A."/>
            <person name="Clum A."/>
            <person name="Drula E."/>
            <person name="Henrissat B."/>
            <person name="Kohler A."/>
            <person name="Grigoriev I.V."/>
            <person name="Martin F.M."/>
            <person name="Hacquard S."/>
        </authorList>
    </citation>
    <scope>NUCLEOTIDE SEQUENCE</scope>
    <source>
        <strain evidence="3">MPI-SDFR-AT-0117</strain>
    </source>
</reference>
<dbReference type="OrthoDB" id="4838874at2759"/>
<gene>
    <name evidence="3" type="ORF">F5X68DRAFT_263452</name>
</gene>
<keyword evidence="4" id="KW-1185">Reference proteome</keyword>
<evidence type="ECO:0000313" key="3">
    <source>
        <dbReference type="EMBL" id="KAH6681105.1"/>
    </source>
</evidence>
<comment type="caution">
    <text evidence="3">The sequence shown here is derived from an EMBL/GenBank/DDBJ whole genome shotgun (WGS) entry which is preliminary data.</text>
</comment>
<accession>A0A9P8V8B3</accession>
<evidence type="ECO:0000256" key="1">
    <source>
        <dbReference type="SAM" id="MobiDB-lite"/>
    </source>
</evidence>
<evidence type="ECO:0000313" key="4">
    <source>
        <dbReference type="Proteomes" id="UP000770015"/>
    </source>
</evidence>
<sequence length="1039" mass="115530">MDITTGEASVPTPAQTSSKDDGLPKMVNDLGVSAPMGTEELRQIKSLCPYNLYRARAESWAFKDISFLVFDEAPESDDDEDVQLAWALKLSEQDDRSKQPKPGSSADPDGGGHDDRSEASSDDDDPSSEWFTYGGSRDRKKKPEPCRICAFIPEFPPDRNRPRKLRLFCPGKELSEELLSRSNPCQHYVAVSYCWKRTETLKTTAKFTYQVRKTNGERVLNLADDETIDRAIDFALTCGLRMIWLDKECLEQKEGPDREAGLQAMDIVYNRALITAGLHDTIITNRTQVIAIQQFQGDTWQQVFGDTEGKHQYEESSSAGLPLASTVPLVLDFLNSVNSERWYTRAWIAQEAVSSGEGLCLVFRLGPDVAVRGINRRLRFKHPLRPPPLGSTGRSPRLPLQWYLTVAEFRSLVAQLDVLYAKVASQAIVDSVSALRSFAIPILDAAKALRPIRPTTKGFGAIVIGGASYGARPRLDAAGALTLLKARTCSRVHDLMAIVANLCGYDIRLETGAIRLRCQSIRIALLALAILNGDLSLFVPEVYTAYAVHPLAVGPGLGLLQPFDTEAGAIDSRSMNIGSRVTPRSTMHLRAHDMKRVGLGISAYIWNVDDTLDLSSIQKNWSGFWYDLKGCLANDQAGEPQHELGSDHDMDHGNTKMEPLSPSLILGDDAKEDQLARIVFGILRDLRDLSETDERALGVANSIWQSIRVGPLGTVCVPGMESVVQLPDEVCAELFENPIVEMQPIDTLQLDVSPDGKCFNQLWVVDRIMAFGCLWVGRYVPAPQPDEADWARFLEYERARKAPDTTGEASSQSDEQRVEDHVEEDTTPTVAPTEFEFPKPGEIFDETDEMQFISDELTSSRDARFKTIMGRQFMLEMFASIANVQSQEHATSLHWAPGMSRNQLTLLAHLLDSDCWTPEADARRERELVSVFDVDGPCTVATSYNSEWEVLPHPTIRSLSMCWVVKLVPADGEIPLVDDVNDEAPSEVMSSVGPRVRVGRSGGWVGHNEERGRCEYDVVAKVKGLWAIMEVPKQMYLFR</sequence>
<feature type="compositionally biased region" description="Basic and acidic residues" evidence="1">
    <location>
        <begin position="110"/>
        <end position="119"/>
    </location>
</feature>